<protein>
    <recommendedName>
        <fullName evidence="1">NodB homology domain-containing protein</fullName>
    </recommendedName>
</protein>
<sequence length="357" mass="41614">MKLHLNCILKISYNCILGYLMKDSRKIYKFIRAHIGSTQKAYLSKAVFDFSNKPFVYKKNEKENNNFPADFEGGLCISADFEMAWAFRYSKRKVDPLKMANKERENIPVLLKLFAKYNIPITWATVGHLMLESCNKGDHNWMHRIPYFDDHWRFSSGDWFDDDPYSNYQKDSAWYAPDLMELILKSDVKHEIGCHTFSHIDCSYKNCPPQVLDDELTAWKKAASKWGVELNSFVFPGGTAGNYEILKKHNVKIYRRNMNFDLAYPIIDQYGLLFLPSTSSFGKSYNWSADYYIYRYKKMIDKAIKTKTIAHIWFHPSIDSWTISEVMPSVLIYAADLREAGKLWIGTMNSMANLLGN</sequence>
<name>B0VGU3_CLOAI</name>
<dbReference type="KEGG" id="caci:CLOAM0668"/>
<feature type="domain" description="NodB homology" evidence="1">
    <location>
        <begin position="104"/>
        <end position="242"/>
    </location>
</feature>
<dbReference type="eggNOG" id="COG0726">
    <property type="taxonomic scope" value="Bacteria"/>
</dbReference>
<evidence type="ECO:0000313" key="2">
    <source>
        <dbReference type="EMBL" id="CAO80552.1"/>
    </source>
</evidence>
<dbReference type="GO" id="GO:0005975">
    <property type="term" value="P:carbohydrate metabolic process"/>
    <property type="evidence" value="ECO:0007669"/>
    <property type="project" value="InterPro"/>
</dbReference>
<dbReference type="Gene3D" id="3.20.20.370">
    <property type="entry name" value="Glycoside hydrolase/deacetylase"/>
    <property type="match status" value="1"/>
</dbReference>
<proteinExistence type="predicted"/>
<dbReference type="STRING" id="459349.CLOAM0668"/>
<dbReference type="Pfam" id="PF01522">
    <property type="entry name" value="Polysacc_deac_1"/>
    <property type="match status" value="1"/>
</dbReference>
<dbReference type="HOGENOM" id="CLU_775444_0_0_0"/>
<dbReference type="GO" id="GO:0016810">
    <property type="term" value="F:hydrolase activity, acting on carbon-nitrogen (but not peptide) bonds"/>
    <property type="evidence" value="ECO:0007669"/>
    <property type="project" value="InterPro"/>
</dbReference>
<dbReference type="InterPro" id="IPR002509">
    <property type="entry name" value="NODB_dom"/>
</dbReference>
<dbReference type="CDD" id="cd10929">
    <property type="entry name" value="CE4_u5"/>
    <property type="match status" value="1"/>
</dbReference>
<dbReference type="AlphaFoldDB" id="B0VGU3"/>
<dbReference type="EMBL" id="CU466930">
    <property type="protein sequence ID" value="CAO80552.1"/>
    <property type="molecule type" value="Genomic_DNA"/>
</dbReference>
<evidence type="ECO:0000313" key="3">
    <source>
        <dbReference type="Proteomes" id="UP000002019"/>
    </source>
</evidence>
<dbReference type="Proteomes" id="UP000002019">
    <property type="component" value="Chromosome"/>
</dbReference>
<dbReference type="InterPro" id="IPR011330">
    <property type="entry name" value="Glyco_hydro/deAcase_b/a-brl"/>
</dbReference>
<dbReference type="SUPFAM" id="SSF88713">
    <property type="entry name" value="Glycoside hydrolase/deacetylase"/>
    <property type="match status" value="1"/>
</dbReference>
<evidence type="ECO:0000259" key="1">
    <source>
        <dbReference type="Pfam" id="PF01522"/>
    </source>
</evidence>
<organism evidence="2 3">
    <name type="scientific">Cloacimonas acidaminovorans (strain Evry)</name>
    <dbReference type="NCBI Taxonomy" id="459349"/>
    <lineage>
        <taxon>Bacteria</taxon>
        <taxon>Pseudomonadati</taxon>
        <taxon>Candidatus Cloacimonadota</taxon>
        <taxon>Candidatus Cloacimonadia</taxon>
        <taxon>Candidatus Cloacimonadales</taxon>
        <taxon>Candidatus Cloacimonadaceae</taxon>
        <taxon>Candidatus Cloacimonas</taxon>
    </lineage>
</organism>
<gene>
    <name evidence="2" type="ordered locus">CLOAM0668</name>
</gene>
<reference evidence="2 3" key="1">
    <citation type="journal article" date="2008" name="J. Bacteriol.">
        <title>'Candidatus Cloacamonas acidaminovorans': genome sequence reconstruction provides a first glimpse of a new bacterial division.</title>
        <authorList>
            <person name="Pelletier E."/>
            <person name="Kreimeyer A."/>
            <person name="Bocs S."/>
            <person name="Rouy Z."/>
            <person name="Gyapay G."/>
            <person name="Chouari R."/>
            <person name="Riviere D."/>
            <person name="Ganesan A."/>
            <person name="Daegelen P."/>
            <person name="Sghir A."/>
            <person name="Cohen G.N."/>
            <person name="Medigue C."/>
            <person name="Weissenbach J."/>
            <person name="Le Paslier D."/>
        </authorList>
    </citation>
    <scope>NUCLEOTIDE SEQUENCE [LARGE SCALE GENOMIC DNA]</scope>
    <source>
        <strain evidence="3">Evry</strain>
    </source>
</reference>
<accession>B0VGU3</accession>
<keyword evidence="3" id="KW-1185">Reference proteome</keyword>